<reference evidence="1 2" key="2">
    <citation type="journal article" date="2017" name="Int. J. Syst. Evol. Microbiol.">
        <title>Adaptation of Surface-Associated Bacteria to the Open Ocean: A Genomically Distinct Subpopulation of Phaeobacter gallaeciensis Colonizes Pacific Mesozooplankton.</title>
        <authorList>
            <person name="Freese H.M."/>
            <person name="Methner A."/>
            <person name="Overmann J."/>
        </authorList>
    </citation>
    <scope>NUCLEOTIDE SEQUENCE [LARGE SCALE GENOMIC DNA]</scope>
    <source>
        <strain evidence="1 2">P66</strain>
    </source>
</reference>
<evidence type="ECO:0000313" key="2">
    <source>
        <dbReference type="Proteomes" id="UP000236536"/>
    </source>
</evidence>
<accession>A0ABM6RDQ2</accession>
<keyword evidence="2" id="KW-1185">Reference proteome</keyword>
<name>A0ABM6RDQ2_9RHOB</name>
<dbReference type="EMBL" id="CP010705">
    <property type="protein sequence ID" value="AUQ94480.1"/>
    <property type="molecule type" value="Genomic_DNA"/>
</dbReference>
<protein>
    <submittedName>
        <fullName evidence="1">Uncharacterized protein</fullName>
    </submittedName>
</protein>
<reference evidence="1 2" key="1">
    <citation type="journal article" date="2017" name="Genome Biol. Evol.">
        <title>Trajectories and Drivers of Genome Evolution in Surface-Associated Marine Phaeobacter.</title>
        <authorList>
            <person name="Freese H.M."/>
            <person name="Sikorski J."/>
            <person name="Bunk B."/>
            <person name="Scheuner C."/>
            <person name="Meier-Kolthoff J.P."/>
            <person name="Sproer C."/>
            <person name="Gram L."/>
            <person name="Overmann J."/>
        </authorList>
    </citation>
    <scope>NUCLEOTIDE SEQUENCE [LARGE SCALE GENOMIC DNA]</scope>
    <source>
        <strain evidence="1 2">P66</strain>
    </source>
</reference>
<organism evidence="1 2">
    <name type="scientific">Phaeobacter inhibens</name>
    <dbReference type="NCBI Taxonomy" id="221822"/>
    <lineage>
        <taxon>Bacteria</taxon>
        <taxon>Pseudomonadati</taxon>
        <taxon>Pseudomonadota</taxon>
        <taxon>Alphaproteobacteria</taxon>
        <taxon>Rhodobacterales</taxon>
        <taxon>Roseobacteraceae</taxon>
        <taxon>Phaeobacter</taxon>
    </lineage>
</organism>
<sequence>MYLQNAPGPDASTILVFRCPVMFSGEVSQRMFLWIIGNVMKPKSVRLPIGYRSNDRINLTKRQTIMN</sequence>
<gene>
    <name evidence="1" type="ORF">PhaeoP66_01698</name>
</gene>
<evidence type="ECO:0000313" key="1">
    <source>
        <dbReference type="EMBL" id="AUQ94480.1"/>
    </source>
</evidence>
<proteinExistence type="predicted"/>
<dbReference type="Proteomes" id="UP000236536">
    <property type="component" value="Chromosome"/>
</dbReference>